<comment type="catalytic activity">
    <reaction evidence="3">
        <text>a purine D-ribonucleoside + phosphate = a purine nucleobase + alpha-D-ribose 1-phosphate</text>
        <dbReference type="Rhea" id="RHEA:19805"/>
        <dbReference type="ChEBI" id="CHEBI:26386"/>
        <dbReference type="ChEBI" id="CHEBI:43474"/>
        <dbReference type="ChEBI" id="CHEBI:57720"/>
        <dbReference type="ChEBI" id="CHEBI:142355"/>
        <dbReference type="EC" id="2.4.2.1"/>
    </reaction>
</comment>
<dbReference type="GO" id="GO:0016154">
    <property type="term" value="F:pyrimidine-nucleoside phosphorylase activity"/>
    <property type="evidence" value="ECO:0007669"/>
    <property type="project" value="UniProtKB-UniRule"/>
</dbReference>
<dbReference type="CDD" id="cd20296">
    <property type="entry name" value="cupin_PpnP-like"/>
    <property type="match status" value="1"/>
</dbReference>
<comment type="catalytic activity">
    <reaction evidence="3">
        <text>inosine + phosphate = alpha-D-ribose 1-phosphate + hypoxanthine</text>
        <dbReference type="Rhea" id="RHEA:27646"/>
        <dbReference type="ChEBI" id="CHEBI:17368"/>
        <dbReference type="ChEBI" id="CHEBI:17596"/>
        <dbReference type="ChEBI" id="CHEBI:43474"/>
        <dbReference type="ChEBI" id="CHEBI:57720"/>
        <dbReference type="EC" id="2.4.2.1"/>
    </reaction>
</comment>
<dbReference type="Gene3D" id="2.60.120.10">
    <property type="entry name" value="Jelly Rolls"/>
    <property type="match status" value="1"/>
</dbReference>
<accession>A0A0B5Q8J2</accession>
<dbReference type="EMBL" id="JABAGV010000005">
    <property type="protein sequence ID" value="MBC2473694.1"/>
    <property type="molecule type" value="Genomic_DNA"/>
</dbReference>
<dbReference type="PANTHER" id="PTHR36540:SF1">
    <property type="entry name" value="PYRIMIDINE_PURINE NUCLEOSIDE PHOSPHORYLASE"/>
    <property type="match status" value="1"/>
</dbReference>
<dbReference type="KEGG" id="cbei:LF65_01936"/>
<dbReference type="PANTHER" id="PTHR36540">
    <property type="entry name" value="PYRIMIDINE/PURINE NUCLEOSIDE PHOSPHORYLASE"/>
    <property type="match status" value="1"/>
</dbReference>
<dbReference type="STRING" id="1520.LF65_01936"/>
<reference evidence="5" key="3">
    <citation type="submission" date="2020-04" db="EMBL/GenBank/DDBJ databases">
        <authorList>
            <person name="Brown S."/>
        </authorList>
    </citation>
    <scope>NUCLEOTIDE SEQUENCE</scope>
    <source>
        <strain evidence="5">DJ015</strain>
    </source>
</reference>
<reference evidence="4" key="2">
    <citation type="submission" date="2016-02" db="EMBL/GenBank/DDBJ databases">
        <title>Genome sequence of Clostridium beijerinckii strain 59B.</title>
        <authorList>
            <person name="Little G.T."/>
            <person name="Minton N.P."/>
        </authorList>
    </citation>
    <scope>NUCLEOTIDE SEQUENCE</scope>
    <source>
        <strain evidence="4">NCIMB 14988</strain>
    </source>
</reference>
<reference evidence="6" key="1">
    <citation type="submission" date="2014-12" db="EMBL/GenBank/DDBJ databases">
        <title>Genome sequence of Clostridium beijerinckii strain 59B.</title>
        <authorList>
            <person name="Little G.T."/>
            <person name="Minton N.P."/>
        </authorList>
    </citation>
    <scope>NUCLEOTIDE SEQUENCE [LARGE SCALE GENOMIC DNA]</scope>
    <source>
        <strain evidence="6">59B</strain>
    </source>
</reference>
<dbReference type="SUPFAM" id="SSF51182">
    <property type="entry name" value="RmlC-like cupins"/>
    <property type="match status" value="1"/>
</dbReference>
<dbReference type="GO" id="GO:0005829">
    <property type="term" value="C:cytosol"/>
    <property type="evidence" value="ECO:0007669"/>
    <property type="project" value="TreeGrafter"/>
</dbReference>
<comment type="function">
    <text evidence="3">Catalyzes the phosphorolysis of diverse nucleosides, yielding D-ribose 1-phosphate and the respective free bases. Can use uridine, adenosine, guanosine, cytidine, thymidine, inosine and xanthosine as substrates. Also catalyzes the reverse reactions.</text>
</comment>
<dbReference type="Pfam" id="PF06865">
    <property type="entry name" value="Ppnp"/>
    <property type="match status" value="1"/>
</dbReference>
<dbReference type="InterPro" id="IPR009664">
    <property type="entry name" value="Ppnp"/>
</dbReference>
<dbReference type="InterPro" id="IPR011051">
    <property type="entry name" value="RmlC_Cupin_sf"/>
</dbReference>
<comment type="catalytic activity">
    <reaction evidence="3">
        <text>adenosine + phosphate = alpha-D-ribose 1-phosphate + adenine</text>
        <dbReference type="Rhea" id="RHEA:27642"/>
        <dbReference type="ChEBI" id="CHEBI:16335"/>
        <dbReference type="ChEBI" id="CHEBI:16708"/>
        <dbReference type="ChEBI" id="CHEBI:43474"/>
        <dbReference type="ChEBI" id="CHEBI:57720"/>
        <dbReference type="EC" id="2.4.2.1"/>
    </reaction>
</comment>
<comment type="catalytic activity">
    <reaction evidence="3">
        <text>thymidine + phosphate = 2-deoxy-alpha-D-ribose 1-phosphate + thymine</text>
        <dbReference type="Rhea" id="RHEA:16037"/>
        <dbReference type="ChEBI" id="CHEBI:17748"/>
        <dbReference type="ChEBI" id="CHEBI:17821"/>
        <dbReference type="ChEBI" id="CHEBI:43474"/>
        <dbReference type="ChEBI" id="CHEBI:57259"/>
        <dbReference type="EC" id="2.4.2.2"/>
    </reaction>
</comment>
<dbReference type="GeneID" id="66344687"/>
<dbReference type="EC" id="2.4.2.1" evidence="3"/>
<organism evidence="4 6">
    <name type="scientific">Clostridium beijerinckii</name>
    <name type="common">Clostridium MP</name>
    <dbReference type="NCBI Taxonomy" id="1520"/>
    <lineage>
        <taxon>Bacteria</taxon>
        <taxon>Bacillati</taxon>
        <taxon>Bacillota</taxon>
        <taxon>Clostridia</taxon>
        <taxon>Eubacteriales</taxon>
        <taxon>Clostridiaceae</taxon>
        <taxon>Clostridium</taxon>
    </lineage>
</organism>
<sequence length="105" mass="11653">MGEFKNVTAVKKANVYFDGKVTSRTIIFEDGERKTLGIMLPGDYEFGTGDKEVMEILGGAMDVKLPGSDKFDTYKEGDTFIVPANSKFSLIVKEVADYCCSYIKE</sequence>
<dbReference type="InterPro" id="IPR014710">
    <property type="entry name" value="RmlC-like_jellyroll"/>
</dbReference>
<dbReference type="EMBL" id="CP010086">
    <property type="protein sequence ID" value="AJG98534.1"/>
    <property type="molecule type" value="Genomic_DNA"/>
</dbReference>
<dbReference type="RefSeq" id="WP_041895809.1">
    <property type="nucleotide sequence ID" value="NZ_BKAK01000005.1"/>
</dbReference>
<dbReference type="OrthoDB" id="9793848at2"/>
<evidence type="ECO:0000256" key="2">
    <source>
        <dbReference type="ARBA" id="ARBA00022679"/>
    </source>
</evidence>
<evidence type="ECO:0000256" key="1">
    <source>
        <dbReference type="ARBA" id="ARBA00022676"/>
    </source>
</evidence>
<evidence type="ECO:0000313" key="4">
    <source>
        <dbReference type="EMBL" id="AJG98534.1"/>
    </source>
</evidence>
<dbReference type="FunFam" id="2.60.120.10:FF:000016">
    <property type="entry name" value="Pyrimidine/purine nucleoside phosphorylase"/>
    <property type="match status" value="1"/>
</dbReference>
<evidence type="ECO:0000313" key="6">
    <source>
        <dbReference type="Proteomes" id="UP000031866"/>
    </source>
</evidence>
<comment type="catalytic activity">
    <reaction evidence="3">
        <text>uridine + phosphate = alpha-D-ribose 1-phosphate + uracil</text>
        <dbReference type="Rhea" id="RHEA:24388"/>
        <dbReference type="ChEBI" id="CHEBI:16704"/>
        <dbReference type="ChEBI" id="CHEBI:17568"/>
        <dbReference type="ChEBI" id="CHEBI:43474"/>
        <dbReference type="ChEBI" id="CHEBI:57720"/>
        <dbReference type="EC" id="2.4.2.2"/>
    </reaction>
</comment>
<dbReference type="AlphaFoldDB" id="A0A0B5Q8J2"/>
<comment type="similarity">
    <text evidence="3">Belongs to the nucleoside phosphorylase PpnP family.</text>
</comment>
<evidence type="ECO:0000313" key="5">
    <source>
        <dbReference type="EMBL" id="MBC2473694.1"/>
    </source>
</evidence>
<comment type="catalytic activity">
    <reaction evidence="3">
        <text>xanthosine + phosphate = alpha-D-ribose 1-phosphate + xanthine</text>
        <dbReference type="Rhea" id="RHEA:27638"/>
        <dbReference type="ChEBI" id="CHEBI:17712"/>
        <dbReference type="ChEBI" id="CHEBI:18107"/>
        <dbReference type="ChEBI" id="CHEBI:43474"/>
        <dbReference type="ChEBI" id="CHEBI:57720"/>
        <dbReference type="EC" id="2.4.2.1"/>
    </reaction>
</comment>
<comment type="catalytic activity">
    <reaction evidence="3">
        <text>cytidine + phosphate = cytosine + alpha-D-ribose 1-phosphate</text>
        <dbReference type="Rhea" id="RHEA:52540"/>
        <dbReference type="ChEBI" id="CHEBI:16040"/>
        <dbReference type="ChEBI" id="CHEBI:17562"/>
        <dbReference type="ChEBI" id="CHEBI:43474"/>
        <dbReference type="ChEBI" id="CHEBI:57720"/>
        <dbReference type="EC" id="2.4.2.2"/>
    </reaction>
</comment>
<keyword evidence="1 3" id="KW-0328">Glycosyltransferase</keyword>
<protein>
    <recommendedName>
        <fullName evidence="3">Pyrimidine/purine nucleoside phosphorylase</fullName>
        <ecNumber evidence="3">2.4.2.1</ecNumber>
        <ecNumber evidence="3">2.4.2.2</ecNumber>
    </recommendedName>
    <alternativeName>
        <fullName evidence="3">Adenosine phosphorylase</fullName>
    </alternativeName>
    <alternativeName>
        <fullName evidence="3">Cytidine phosphorylase</fullName>
    </alternativeName>
    <alternativeName>
        <fullName evidence="3">Guanosine phosphorylase</fullName>
    </alternativeName>
    <alternativeName>
        <fullName evidence="3">Inosine phosphorylase</fullName>
    </alternativeName>
    <alternativeName>
        <fullName evidence="3">Thymidine phosphorylase</fullName>
    </alternativeName>
    <alternativeName>
        <fullName evidence="3">Uridine phosphorylase</fullName>
    </alternativeName>
    <alternativeName>
        <fullName evidence="3">Xanthosine phosphorylase</fullName>
    </alternativeName>
</protein>
<reference evidence="5" key="4">
    <citation type="journal article" date="2022" name="Nat. Biotechnol.">
        <title>Carbon-negative production of acetone and isopropanol by gas fermentation at industrial pilot scale.</title>
        <authorList>
            <person name="Liew F.E."/>
            <person name="Nogle R."/>
            <person name="Abdalla T."/>
            <person name="Rasor B.J."/>
            <person name="Canter C."/>
            <person name="Jensen R.O."/>
            <person name="Wang L."/>
            <person name="Strutz J."/>
            <person name="Chirania P."/>
            <person name="De Tissera S."/>
            <person name="Mueller A.P."/>
            <person name="Ruan Z."/>
            <person name="Gao A."/>
            <person name="Tran L."/>
            <person name="Engle N.L."/>
            <person name="Bromley J.C."/>
            <person name="Daniell J."/>
            <person name="Conrado R."/>
            <person name="Tschaplinski T.J."/>
            <person name="Giannone R.J."/>
            <person name="Hettich R.L."/>
            <person name="Karim A.S."/>
            <person name="Simpson S.D."/>
            <person name="Brown S.D."/>
            <person name="Leang C."/>
            <person name="Jewett M.C."/>
            <person name="Kopke M."/>
        </authorList>
    </citation>
    <scope>NUCLEOTIDE SEQUENCE</scope>
    <source>
        <strain evidence="5">DJ015</strain>
    </source>
</reference>
<dbReference type="EC" id="2.4.2.2" evidence="3"/>
<gene>
    <name evidence="3" type="primary">ppnP</name>
    <name evidence="5" type="ORF">HGI39_03035</name>
    <name evidence="4" type="ORF">LF65_01936</name>
</gene>
<dbReference type="Proteomes" id="UP001194098">
    <property type="component" value="Unassembled WGS sequence"/>
</dbReference>
<comment type="catalytic activity">
    <reaction evidence="3">
        <text>guanosine + phosphate = alpha-D-ribose 1-phosphate + guanine</text>
        <dbReference type="Rhea" id="RHEA:13233"/>
        <dbReference type="ChEBI" id="CHEBI:16235"/>
        <dbReference type="ChEBI" id="CHEBI:16750"/>
        <dbReference type="ChEBI" id="CHEBI:43474"/>
        <dbReference type="ChEBI" id="CHEBI:57720"/>
        <dbReference type="EC" id="2.4.2.1"/>
    </reaction>
</comment>
<dbReference type="GO" id="GO:0004731">
    <property type="term" value="F:purine-nucleoside phosphorylase activity"/>
    <property type="evidence" value="ECO:0007669"/>
    <property type="project" value="UniProtKB-UniRule"/>
</dbReference>
<dbReference type="Proteomes" id="UP000031866">
    <property type="component" value="Chromosome"/>
</dbReference>
<proteinExistence type="inferred from homology"/>
<name>A0A0B5Q8J2_CLOBE</name>
<evidence type="ECO:0000256" key="3">
    <source>
        <dbReference type="HAMAP-Rule" id="MF_01537"/>
    </source>
</evidence>
<keyword evidence="2 3" id="KW-0808">Transferase</keyword>
<dbReference type="HAMAP" id="MF_01537">
    <property type="entry name" value="Nucleos_phosphorylase_PpnP"/>
    <property type="match status" value="1"/>
</dbReference>